<feature type="transmembrane region" description="Helical" evidence="2">
    <location>
        <begin position="319"/>
        <end position="339"/>
    </location>
</feature>
<proteinExistence type="predicted"/>
<reference evidence="3" key="2">
    <citation type="submission" date="2025-09" db="UniProtKB">
        <authorList>
            <consortium name="Ensembl"/>
        </authorList>
    </citation>
    <scope>IDENTIFICATION</scope>
</reference>
<evidence type="ECO:0000313" key="4">
    <source>
        <dbReference type="Proteomes" id="UP000265160"/>
    </source>
</evidence>
<dbReference type="Ensembl" id="ENSMZET00005007388.1">
    <property type="protein sequence ID" value="ENSMZEP00005007080.1"/>
    <property type="gene ID" value="ENSMZEG00005005446.1"/>
</dbReference>
<dbReference type="AlphaFoldDB" id="A0A3P9BB07"/>
<dbReference type="GeneTree" id="ENSGT00740000115874"/>
<sequence>MEDENSGNQPPPQSGPPNPKKNPKVSVSPWLYFIFSKGSSIHTVPSLNKILKGITDCVIGLQYVWEYRSPSKSVPPHYQCKLCAMASLQHDIVDHVKGWKHCYRYMVSTHPDKITHEEEDAVKDPAIRKSIKEAAAEFEKTEGRGQIKVILREPFDIPAFKGLRKLFCPRFSESRFPGEFHPDYPVDEFGESGFGGYSSREDFSDSGMDRGNFMDNMGRGSGSGRDTYRRSGLLDERPNKMYSGEYQGNRMGSSLMDRPMDRPGLMGAAPESSSLPHTLLTYLDTFRIENESDAQLVLKVTQKLTDVLMEYRLRSVSGVCFELLLLLLFLTVSILEIILKPNTKDQPSNLIWRAEY</sequence>
<protein>
    <submittedName>
        <fullName evidence="3">Si:ch211-197h24.6</fullName>
    </submittedName>
</protein>
<keyword evidence="2" id="KW-0812">Transmembrane</keyword>
<keyword evidence="4" id="KW-1185">Reference proteome</keyword>
<evidence type="ECO:0000256" key="1">
    <source>
        <dbReference type="SAM" id="MobiDB-lite"/>
    </source>
</evidence>
<feature type="compositionally biased region" description="Pro residues" evidence="1">
    <location>
        <begin position="9"/>
        <end position="20"/>
    </location>
</feature>
<keyword evidence="2" id="KW-0472">Membrane</keyword>
<feature type="region of interest" description="Disordered" evidence="1">
    <location>
        <begin position="1"/>
        <end position="23"/>
    </location>
</feature>
<reference evidence="3" key="1">
    <citation type="submission" date="2025-08" db="UniProtKB">
        <authorList>
            <consortium name="Ensembl"/>
        </authorList>
    </citation>
    <scope>IDENTIFICATION</scope>
</reference>
<dbReference type="Proteomes" id="UP000265160">
    <property type="component" value="Unplaced"/>
</dbReference>
<evidence type="ECO:0000256" key="2">
    <source>
        <dbReference type="SAM" id="Phobius"/>
    </source>
</evidence>
<name>A0A3P9BB07_9CICH</name>
<accession>A0A3P9BB07</accession>
<keyword evidence="2" id="KW-1133">Transmembrane helix</keyword>
<evidence type="ECO:0000313" key="3">
    <source>
        <dbReference type="Ensembl" id="ENSMZEP00005007080.1"/>
    </source>
</evidence>
<organism evidence="3 4">
    <name type="scientific">Maylandia zebra</name>
    <name type="common">zebra mbuna</name>
    <dbReference type="NCBI Taxonomy" id="106582"/>
    <lineage>
        <taxon>Eukaryota</taxon>
        <taxon>Metazoa</taxon>
        <taxon>Chordata</taxon>
        <taxon>Craniata</taxon>
        <taxon>Vertebrata</taxon>
        <taxon>Euteleostomi</taxon>
        <taxon>Actinopterygii</taxon>
        <taxon>Neopterygii</taxon>
        <taxon>Teleostei</taxon>
        <taxon>Neoteleostei</taxon>
        <taxon>Acanthomorphata</taxon>
        <taxon>Ovalentaria</taxon>
        <taxon>Cichlomorphae</taxon>
        <taxon>Cichliformes</taxon>
        <taxon>Cichlidae</taxon>
        <taxon>African cichlids</taxon>
        <taxon>Pseudocrenilabrinae</taxon>
        <taxon>Haplochromini</taxon>
        <taxon>Maylandia</taxon>
        <taxon>Maylandia zebra complex</taxon>
    </lineage>
</organism>